<evidence type="ECO:0000313" key="1">
    <source>
        <dbReference type="EMBL" id="POU66607.1"/>
    </source>
</evidence>
<comment type="caution">
    <text evidence="1">The sequence shown here is derived from an EMBL/GenBank/DDBJ whole genome shotgun (WGS) entry which is preliminary data.</text>
</comment>
<proteinExistence type="predicted"/>
<accession>A0A2S4RZJ2</accession>
<dbReference type="AlphaFoldDB" id="A0A2S4RZJ2"/>
<dbReference type="Proteomes" id="UP000237003">
    <property type="component" value="Unassembled WGS sequence"/>
</dbReference>
<sequence length="163" mass="18860">MKAVNKKALWSAATLLIIFVLSAWFYLHHCLLQSSMQVNCATILRYSHHDPNFIATLDMIFRLDKNHNGQAILSGNMHTEREVQIVSRTIIFNYEVNRPGEIYVKNMRYVKNIRDTASDDHFRRGFFYVPDGSVRQLRINPSGNGWLIDNLQSPFALCINSEN</sequence>
<dbReference type="OrthoDB" id="6595002at2"/>
<gene>
    <name evidence="1" type="ORF">C3430_07365</name>
</gene>
<organism evidence="1 2">
    <name type="scientific">Citrobacter amalonaticus</name>
    <dbReference type="NCBI Taxonomy" id="35703"/>
    <lineage>
        <taxon>Bacteria</taxon>
        <taxon>Pseudomonadati</taxon>
        <taxon>Pseudomonadota</taxon>
        <taxon>Gammaproteobacteria</taxon>
        <taxon>Enterobacterales</taxon>
        <taxon>Enterobacteriaceae</taxon>
        <taxon>Citrobacter</taxon>
    </lineage>
</organism>
<dbReference type="EMBL" id="PQLX01000002">
    <property type="protein sequence ID" value="POU66607.1"/>
    <property type="molecule type" value="Genomic_DNA"/>
</dbReference>
<dbReference type="RefSeq" id="WP_103776308.1">
    <property type="nucleotide sequence ID" value="NZ_PQLX01000002.1"/>
</dbReference>
<reference evidence="1 2" key="1">
    <citation type="submission" date="2018-01" db="EMBL/GenBank/DDBJ databases">
        <title>Complete genome sequences of 14 Citrobacter spp. isolated from plant in Canada.</title>
        <authorList>
            <person name="Bhandare S.G."/>
            <person name="Colavecchio A."/>
            <person name="Jeukens J."/>
            <person name="Emond-Rheault J.-G."/>
            <person name="Freschi L."/>
            <person name="Hamel J."/>
            <person name="Kukavica-Ibrulj I."/>
            <person name="Levesque R."/>
            <person name="Goodridge L."/>
        </authorList>
    </citation>
    <scope>NUCLEOTIDE SEQUENCE [LARGE SCALE GENOMIC DNA]</scope>
    <source>
        <strain evidence="1 2">S1285</strain>
    </source>
</reference>
<protein>
    <submittedName>
        <fullName evidence="1">Uncharacterized protein</fullName>
    </submittedName>
</protein>
<name>A0A2S4RZJ2_CITAM</name>
<evidence type="ECO:0000313" key="2">
    <source>
        <dbReference type="Proteomes" id="UP000237003"/>
    </source>
</evidence>